<sequence>MENIYIAVRYLHIAAGITAFFVAPVAMVARKGSSVHVFWGRIFFWSMVVVAFTAIPISIYNPNIFLFLVAVFSLHLSVSGYRASAARKAKNVYQSILIDKSIAGASLLVYLLLIGWGLYTALSTADTAFGIIAIAFGLVGLRFSISQLHKLYWPSTTKMNWWFDHMNGMLGSYIATLSAFSAVNFHFLPPVVRWLWPTILGGIGISIWVNYYKKKFNKLPEQKVIAK</sequence>
<feature type="transmembrane region" description="Helical" evidence="1">
    <location>
        <begin position="102"/>
        <end position="122"/>
    </location>
</feature>
<comment type="caution">
    <text evidence="2">The sequence shown here is derived from an EMBL/GenBank/DDBJ whole genome shotgun (WGS) entry which is preliminary data.</text>
</comment>
<organism evidence="2 3">
    <name type="scientific">Rhodocytophaga aerolata</name>
    <dbReference type="NCBI Taxonomy" id="455078"/>
    <lineage>
        <taxon>Bacteria</taxon>
        <taxon>Pseudomonadati</taxon>
        <taxon>Bacteroidota</taxon>
        <taxon>Cytophagia</taxon>
        <taxon>Cytophagales</taxon>
        <taxon>Rhodocytophagaceae</taxon>
        <taxon>Rhodocytophaga</taxon>
    </lineage>
</organism>
<feature type="transmembrane region" description="Helical" evidence="1">
    <location>
        <begin position="194"/>
        <end position="212"/>
    </location>
</feature>
<feature type="transmembrane region" description="Helical" evidence="1">
    <location>
        <begin position="166"/>
        <end position="188"/>
    </location>
</feature>
<keyword evidence="1" id="KW-0812">Transmembrane</keyword>
<feature type="transmembrane region" description="Helical" evidence="1">
    <location>
        <begin position="128"/>
        <end position="145"/>
    </location>
</feature>
<accession>A0ABT8R612</accession>
<proteinExistence type="predicted"/>
<dbReference type="RefSeq" id="WP_302037003.1">
    <property type="nucleotide sequence ID" value="NZ_JAUKPO010000003.1"/>
</dbReference>
<gene>
    <name evidence="2" type="ORF">Q0590_08065</name>
</gene>
<keyword evidence="1" id="KW-0472">Membrane</keyword>
<evidence type="ECO:0000256" key="1">
    <source>
        <dbReference type="SAM" id="Phobius"/>
    </source>
</evidence>
<feature type="transmembrane region" description="Helical" evidence="1">
    <location>
        <begin position="64"/>
        <end position="81"/>
    </location>
</feature>
<name>A0ABT8R612_9BACT</name>
<keyword evidence="3" id="KW-1185">Reference proteome</keyword>
<evidence type="ECO:0000313" key="3">
    <source>
        <dbReference type="Proteomes" id="UP001168528"/>
    </source>
</evidence>
<protein>
    <recommendedName>
        <fullName evidence="4">DUF2306 domain-containing protein</fullName>
    </recommendedName>
</protein>
<feature type="transmembrane region" description="Helical" evidence="1">
    <location>
        <begin position="6"/>
        <end position="26"/>
    </location>
</feature>
<keyword evidence="1" id="KW-1133">Transmembrane helix</keyword>
<evidence type="ECO:0000313" key="2">
    <source>
        <dbReference type="EMBL" id="MDO1446202.1"/>
    </source>
</evidence>
<dbReference type="Proteomes" id="UP001168528">
    <property type="component" value="Unassembled WGS sequence"/>
</dbReference>
<reference evidence="2" key="1">
    <citation type="submission" date="2023-07" db="EMBL/GenBank/DDBJ databases">
        <title>The genome sequence of Rhodocytophaga aerolata KACC 12507.</title>
        <authorList>
            <person name="Zhang X."/>
        </authorList>
    </citation>
    <scope>NUCLEOTIDE SEQUENCE</scope>
    <source>
        <strain evidence="2">KACC 12507</strain>
    </source>
</reference>
<dbReference type="EMBL" id="JAUKPO010000003">
    <property type="protein sequence ID" value="MDO1446202.1"/>
    <property type="molecule type" value="Genomic_DNA"/>
</dbReference>
<evidence type="ECO:0008006" key="4">
    <source>
        <dbReference type="Google" id="ProtNLM"/>
    </source>
</evidence>
<feature type="transmembrane region" description="Helical" evidence="1">
    <location>
        <begin position="38"/>
        <end position="58"/>
    </location>
</feature>